<sequence>MAEATTRPGKGTYKCKNCGTEVTLDDQGDQLPPCPSCGNKYFDEV</sequence>
<evidence type="ECO:0008006" key="3">
    <source>
        <dbReference type="Google" id="ProtNLM"/>
    </source>
</evidence>
<dbReference type="Proteomes" id="UP000308230">
    <property type="component" value="Unassembled WGS sequence"/>
</dbReference>
<proteinExistence type="predicted"/>
<name>A0A5R9F2B5_9BACL</name>
<organism evidence="1 2">
    <name type="scientific">Exobacillus caeni</name>
    <dbReference type="NCBI Taxonomy" id="2574798"/>
    <lineage>
        <taxon>Bacteria</taxon>
        <taxon>Bacillati</taxon>
        <taxon>Bacillota</taxon>
        <taxon>Bacilli</taxon>
        <taxon>Bacillales</taxon>
        <taxon>Guptibacillaceae</taxon>
        <taxon>Exobacillus</taxon>
    </lineage>
</organism>
<evidence type="ECO:0000313" key="2">
    <source>
        <dbReference type="Proteomes" id="UP000308230"/>
    </source>
</evidence>
<accession>A0A5R9F2B5</accession>
<gene>
    <name evidence="1" type="ORF">FCL54_14205</name>
</gene>
<protein>
    <recommendedName>
        <fullName evidence="3">Rubredoxin-like protein</fullName>
    </recommendedName>
</protein>
<dbReference type="Gene3D" id="2.20.28.30">
    <property type="entry name" value="RNA polymerase ii, chain L"/>
    <property type="match status" value="1"/>
</dbReference>
<keyword evidence="2" id="KW-1185">Reference proteome</keyword>
<dbReference type="Pfam" id="PF07295">
    <property type="entry name" value="DUF1451"/>
    <property type="match status" value="1"/>
</dbReference>
<dbReference type="RefSeq" id="WP_138127401.1">
    <property type="nucleotide sequence ID" value="NZ_SWLG01000009.1"/>
</dbReference>
<comment type="caution">
    <text evidence="1">The sequence shown here is derived from an EMBL/GenBank/DDBJ whole genome shotgun (WGS) entry which is preliminary data.</text>
</comment>
<dbReference type="AlphaFoldDB" id="A0A5R9F2B5"/>
<dbReference type="InterPro" id="IPR009912">
    <property type="entry name" value="DUF1451"/>
</dbReference>
<reference evidence="1 2" key="1">
    <citation type="submission" date="2019-04" db="EMBL/GenBank/DDBJ databases">
        <title>Bacillus caeni sp. nov., a bacterium isolated from mangrove sediment.</title>
        <authorList>
            <person name="Huang H."/>
            <person name="Mo K."/>
            <person name="Hu Y."/>
        </authorList>
    </citation>
    <scope>NUCLEOTIDE SEQUENCE [LARGE SCALE GENOMIC DNA]</scope>
    <source>
        <strain evidence="1 2">HB172195</strain>
    </source>
</reference>
<dbReference type="EMBL" id="SWLG01000009">
    <property type="protein sequence ID" value="TLS36669.1"/>
    <property type="molecule type" value="Genomic_DNA"/>
</dbReference>
<evidence type="ECO:0000313" key="1">
    <source>
        <dbReference type="EMBL" id="TLS36669.1"/>
    </source>
</evidence>
<dbReference type="OrthoDB" id="3174978at2"/>